<protein>
    <submittedName>
        <fullName evidence="2">Uncharacterized protein</fullName>
    </submittedName>
</protein>
<keyword evidence="3" id="KW-1185">Reference proteome</keyword>
<accession>A0A2R6XJM0</accession>
<dbReference type="Proteomes" id="UP000244005">
    <property type="component" value="Unassembled WGS sequence"/>
</dbReference>
<feature type="region of interest" description="Disordered" evidence="1">
    <location>
        <begin position="25"/>
        <end position="66"/>
    </location>
</feature>
<evidence type="ECO:0000256" key="1">
    <source>
        <dbReference type="SAM" id="MobiDB-lite"/>
    </source>
</evidence>
<gene>
    <name evidence="2" type="ORF">MARPO_0012s0173</name>
</gene>
<sequence length="122" mass="13701">MGSLGFYFNSVAACAPSVGSQSIMTPVTAQESPPPEQVEHLTVPRGSKTSAKRQPSPDEARESLQPQARWRWCELHFTSLRCAALRTVWGWGLGSWISDLWRSRRCGGLQEGVKWEEKQNWA</sequence>
<evidence type="ECO:0000313" key="3">
    <source>
        <dbReference type="Proteomes" id="UP000244005"/>
    </source>
</evidence>
<proteinExistence type="predicted"/>
<name>A0A2R6XJM0_MARPO</name>
<evidence type="ECO:0000313" key="2">
    <source>
        <dbReference type="EMBL" id="PTQ46246.1"/>
    </source>
</evidence>
<reference evidence="3" key="1">
    <citation type="journal article" date="2017" name="Cell">
        <title>Insights into land plant evolution garnered from the Marchantia polymorpha genome.</title>
        <authorList>
            <person name="Bowman J.L."/>
            <person name="Kohchi T."/>
            <person name="Yamato K.T."/>
            <person name="Jenkins J."/>
            <person name="Shu S."/>
            <person name="Ishizaki K."/>
            <person name="Yamaoka S."/>
            <person name="Nishihama R."/>
            <person name="Nakamura Y."/>
            <person name="Berger F."/>
            <person name="Adam C."/>
            <person name="Aki S.S."/>
            <person name="Althoff F."/>
            <person name="Araki T."/>
            <person name="Arteaga-Vazquez M.A."/>
            <person name="Balasubrmanian S."/>
            <person name="Barry K."/>
            <person name="Bauer D."/>
            <person name="Boehm C.R."/>
            <person name="Briginshaw L."/>
            <person name="Caballero-Perez J."/>
            <person name="Catarino B."/>
            <person name="Chen F."/>
            <person name="Chiyoda S."/>
            <person name="Chovatia M."/>
            <person name="Davies K.M."/>
            <person name="Delmans M."/>
            <person name="Demura T."/>
            <person name="Dierschke T."/>
            <person name="Dolan L."/>
            <person name="Dorantes-Acosta A.E."/>
            <person name="Eklund D.M."/>
            <person name="Florent S.N."/>
            <person name="Flores-Sandoval E."/>
            <person name="Fujiyama A."/>
            <person name="Fukuzawa H."/>
            <person name="Galik B."/>
            <person name="Grimanelli D."/>
            <person name="Grimwood J."/>
            <person name="Grossniklaus U."/>
            <person name="Hamada T."/>
            <person name="Haseloff J."/>
            <person name="Hetherington A.J."/>
            <person name="Higo A."/>
            <person name="Hirakawa Y."/>
            <person name="Hundley H.N."/>
            <person name="Ikeda Y."/>
            <person name="Inoue K."/>
            <person name="Inoue S.I."/>
            <person name="Ishida S."/>
            <person name="Jia Q."/>
            <person name="Kakita M."/>
            <person name="Kanazawa T."/>
            <person name="Kawai Y."/>
            <person name="Kawashima T."/>
            <person name="Kennedy M."/>
            <person name="Kinose K."/>
            <person name="Kinoshita T."/>
            <person name="Kohara Y."/>
            <person name="Koide E."/>
            <person name="Komatsu K."/>
            <person name="Kopischke S."/>
            <person name="Kubo M."/>
            <person name="Kyozuka J."/>
            <person name="Lagercrantz U."/>
            <person name="Lin S.S."/>
            <person name="Lindquist E."/>
            <person name="Lipzen A.M."/>
            <person name="Lu C.W."/>
            <person name="De Luna E."/>
            <person name="Martienssen R.A."/>
            <person name="Minamino N."/>
            <person name="Mizutani M."/>
            <person name="Mizutani M."/>
            <person name="Mochizuki N."/>
            <person name="Monte I."/>
            <person name="Mosher R."/>
            <person name="Nagasaki H."/>
            <person name="Nakagami H."/>
            <person name="Naramoto S."/>
            <person name="Nishitani K."/>
            <person name="Ohtani M."/>
            <person name="Okamoto T."/>
            <person name="Okumura M."/>
            <person name="Phillips J."/>
            <person name="Pollak B."/>
            <person name="Reinders A."/>
            <person name="Rovekamp M."/>
            <person name="Sano R."/>
            <person name="Sawa S."/>
            <person name="Schmid M.W."/>
            <person name="Shirakawa M."/>
            <person name="Solano R."/>
            <person name="Spunde A."/>
            <person name="Suetsugu N."/>
            <person name="Sugano S."/>
            <person name="Sugiyama A."/>
            <person name="Sun R."/>
            <person name="Suzuki Y."/>
            <person name="Takenaka M."/>
            <person name="Takezawa D."/>
            <person name="Tomogane H."/>
            <person name="Tsuzuki M."/>
            <person name="Ueda T."/>
            <person name="Umeda M."/>
            <person name="Ward J.M."/>
            <person name="Watanabe Y."/>
            <person name="Yazaki K."/>
            <person name="Yokoyama R."/>
            <person name="Yoshitake Y."/>
            <person name="Yotsui I."/>
            <person name="Zachgo S."/>
            <person name="Schmutz J."/>
        </authorList>
    </citation>
    <scope>NUCLEOTIDE SEQUENCE [LARGE SCALE GENOMIC DNA]</scope>
    <source>
        <strain evidence="3">Tak-1</strain>
    </source>
</reference>
<dbReference type="AlphaFoldDB" id="A0A2R6XJM0"/>
<dbReference type="Gramene" id="Mp8g03830.1">
    <property type="protein sequence ID" value="Mp8g03830.1.cds1"/>
    <property type="gene ID" value="Mp8g03830"/>
</dbReference>
<organism evidence="2 3">
    <name type="scientific">Marchantia polymorpha</name>
    <name type="common">Common liverwort</name>
    <name type="synonym">Marchantia aquatica</name>
    <dbReference type="NCBI Taxonomy" id="3197"/>
    <lineage>
        <taxon>Eukaryota</taxon>
        <taxon>Viridiplantae</taxon>
        <taxon>Streptophyta</taxon>
        <taxon>Embryophyta</taxon>
        <taxon>Marchantiophyta</taxon>
        <taxon>Marchantiopsida</taxon>
        <taxon>Marchantiidae</taxon>
        <taxon>Marchantiales</taxon>
        <taxon>Marchantiaceae</taxon>
        <taxon>Marchantia</taxon>
    </lineage>
</organism>
<dbReference type="EMBL" id="KZ772684">
    <property type="protein sequence ID" value="PTQ46246.1"/>
    <property type="molecule type" value="Genomic_DNA"/>
</dbReference>